<dbReference type="NCBIfam" id="TIGR01528">
    <property type="entry name" value="NMN_trans_PnuC"/>
    <property type="match status" value="1"/>
</dbReference>
<accession>A0A291IR73</accession>
<dbReference type="GO" id="GO:0034257">
    <property type="term" value="F:nicotinamide riboside transmembrane transporter activity"/>
    <property type="evidence" value="ECO:0007669"/>
    <property type="project" value="InterPro"/>
</dbReference>
<evidence type="ECO:0000256" key="1">
    <source>
        <dbReference type="ARBA" id="ARBA00004141"/>
    </source>
</evidence>
<dbReference type="KEGG" id="mlac:CP520_00405"/>
<dbReference type="Pfam" id="PF04973">
    <property type="entry name" value="NMN_transporter"/>
    <property type="match status" value="1"/>
</dbReference>
<dbReference type="EMBL" id="CP023668">
    <property type="protein sequence ID" value="ATG97226.1"/>
    <property type="molecule type" value="Genomic_DNA"/>
</dbReference>
<evidence type="ECO:0000313" key="5">
    <source>
        <dbReference type="EMBL" id="ATG97226.1"/>
    </source>
</evidence>
<comment type="subcellular location">
    <subcellularLocation>
        <location evidence="1">Membrane</location>
        <topology evidence="1">Multi-pass membrane protein</topology>
    </subcellularLocation>
</comment>
<evidence type="ECO:0000256" key="4">
    <source>
        <dbReference type="ARBA" id="ARBA00023136"/>
    </source>
</evidence>
<protein>
    <submittedName>
        <fullName evidence="5">Uncharacterized protein</fullName>
    </submittedName>
</protein>
<dbReference type="OrthoDB" id="388122at2"/>
<dbReference type="AlphaFoldDB" id="A0A291IR73"/>
<gene>
    <name evidence="5" type="ORF">CP520_00405</name>
</gene>
<dbReference type="GO" id="GO:0016020">
    <property type="term" value="C:membrane"/>
    <property type="evidence" value="ECO:0007669"/>
    <property type="project" value="UniProtKB-SubCell"/>
</dbReference>
<organism evidence="5 6">
    <name type="scientific">Mesoplasma lactucae ATCC 49193</name>
    <dbReference type="NCBI Taxonomy" id="81460"/>
    <lineage>
        <taxon>Bacteria</taxon>
        <taxon>Bacillati</taxon>
        <taxon>Mycoplasmatota</taxon>
        <taxon>Mollicutes</taxon>
        <taxon>Entomoplasmatales</taxon>
        <taxon>Entomoplasmataceae</taxon>
        <taxon>Mesoplasma</taxon>
    </lineage>
</organism>
<evidence type="ECO:0000256" key="3">
    <source>
        <dbReference type="ARBA" id="ARBA00022989"/>
    </source>
</evidence>
<keyword evidence="3" id="KW-1133">Transmembrane helix</keyword>
<proteinExistence type="predicted"/>
<keyword evidence="4" id="KW-0472">Membrane</keyword>
<evidence type="ECO:0000313" key="6">
    <source>
        <dbReference type="Proteomes" id="UP000232227"/>
    </source>
</evidence>
<dbReference type="RefSeq" id="WP_096862514.1">
    <property type="nucleotide sequence ID" value="NZ_CP023668.1"/>
</dbReference>
<reference evidence="5 6" key="1">
    <citation type="submission" date="2017-09" db="EMBL/GenBank/DDBJ databases">
        <title>SPAdes assembly of the Mesoplasma lactucae genome.</title>
        <authorList>
            <person name="Knight T.F."/>
            <person name="Rubinstein R."/>
            <person name="Citino T."/>
        </authorList>
    </citation>
    <scope>NUCLEOTIDE SEQUENCE [LARGE SCALE GENOMIC DNA]</scope>
    <source>
        <strain evidence="5 6">831-C4</strain>
    </source>
</reference>
<name>A0A291IR73_9MOLU</name>
<sequence length="304" mass="34445">MVVNQTKENQVFKAKMKNFLGVRTIGDDLKSLPKGFKYFIGFSIIVIIVFNFVSVTKDFNTVFLPLQKYRWVLENGSVFGDSKSAATAVAILYSFNGIAAFTGVLMVAMINFNKPSQYFWQMINSLFFGMFALSVGYVGDLFMNIILLLFAPVGWYLFEVAGFGKRNQQPKGWKYNLASAIIIILVAFIVIMFWYWALPNAGSDLFHENTPYADSDGRNGKAIHILDGMTNGLNTTGFSLQMMNLNQQFYVWTFVDTLKILQFTGVAGKSTLNINMLIQFSVWFTLSLTGLWNRSLKKLYQAFI</sequence>
<dbReference type="Proteomes" id="UP000232227">
    <property type="component" value="Chromosome"/>
</dbReference>
<keyword evidence="2" id="KW-0812">Transmembrane</keyword>
<keyword evidence="6" id="KW-1185">Reference proteome</keyword>
<dbReference type="InterPro" id="IPR006419">
    <property type="entry name" value="NMN_transpt_PnuC"/>
</dbReference>
<evidence type="ECO:0000256" key="2">
    <source>
        <dbReference type="ARBA" id="ARBA00022692"/>
    </source>
</evidence>